<reference evidence="1 2" key="1">
    <citation type="submission" date="2020-10" db="EMBL/GenBank/DDBJ databases">
        <title>Sequencing the genomes of 1000 actinobacteria strains.</title>
        <authorList>
            <person name="Klenk H.-P."/>
        </authorList>
    </citation>
    <scope>NUCLEOTIDE SEQUENCE [LARGE SCALE GENOMIC DNA]</scope>
    <source>
        <strain evidence="1 2">DSM 43748</strain>
    </source>
</reference>
<proteinExistence type="predicted"/>
<protein>
    <submittedName>
        <fullName evidence="1">Uncharacterized protein</fullName>
    </submittedName>
</protein>
<sequence length="90" mass="9932">MGVVEHKDISEDLRGRLVELARLQDGQPGDLRDEHERWALYRVAIEDGIGQAGAGRGGSAGRRRRPCAILPRGAASVVHRVVHRVWNICS</sequence>
<dbReference type="Proteomes" id="UP000661607">
    <property type="component" value="Unassembled WGS sequence"/>
</dbReference>
<organism evidence="1 2">
    <name type="scientific">Nonomuraea africana</name>
    <dbReference type="NCBI Taxonomy" id="46171"/>
    <lineage>
        <taxon>Bacteria</taxon>
        <taxon>Bacillati</taxon>
        <taxon>Actinomycetota</taxon>
        <taxon>Actinomycetes</taxon>
        <taxon>Streptosporangiales</taxon>
        <taxon>Streptosporangiaceae</taxon>
        <taxon>Nonomuraea</taxon>
    </lineage>
</organism>
<accession>A0ABR9KPD9</accession>
<name>A0ABR9KPD9_9ACTN</name>
<evidence type="ECO:0000313" key="1">
    <source>
        <dbReference type="EMBL" id="MBE1563887.1"/>
    </source>
</evidence>
<keyword evidence="2" id="KW-1185">Reference proteome</keyword>
<dbReference type="EMBL" id="JADBEF010000001">
    <property type="protein sequence ID" value="MBE1563887.1"/>
    <property type="molecule type" value="Genomic_DNA"/>
</dbReference>
<evidence type="ECO:0000313" key="2">
    <source>
        <dbReference type="Proteomes" id="UP000661607"/>
    </source>
</evidence>
<comment type="caution">
    <text evidence="1">The sequence shown here is derived from an EMBL/GenBank/DDBJ whole genome shotgun (WGS) entry which is preliminary data.</text>
</comment>
<gene>
    <name evidence="1" type="ORF">H4W81_006666</name>
</gene>